<dbReference type="HOGENOM" id="CLU_001832_1_3_1"/>
<dbReference type="GO" id="GO:0016787">
    <property type="term" value="F:hydrolase activity"/>
    <property type="evidence" value="ECO:0007669"/>
    <property type="project" value="UniProtKB-KW"/>
</dbReference>
<keyword evidence="5" id="KW-0547">Nucleotide-binding</keyword>
<dbReference type="GO" id="GO:0003724">
    <property type="term" value="F:RNA helicase activity"/>
    <property type="evidence" value="ECO:0007669"/>
    <property type="project" value="UniProtKB-EC"/>
</dbReference>
<dbReference type="PROSITE" id="PS51192">
    <property type="entry name" value="HELICASE_ATP_BIND_1"/>
    <property type="match status" value="1"/>
</dbReference>
<dbReference type="PANTHER" id="PTHR18934">
    <property type="entry name" value="ATP-DEPENDENT RNA HELICASE"/>
    <property type="match status" value="1"/>
</dbReference>
<evidence type="ECO:0000256" key="1">
    <source>
        <dbReference type="ARBA" id="ARBA00004229"/>
    </source>
</evidence>
<keyword evidence="9" id="KW-0694">RNA-binding</keyword>
<accession>A0A0C3BC47</accession>
<evidence type="ECO:0000256" key="8">
    <source>
        <dbReference type="ARBA" id="ARBA00022840"/>
    </source>
</evidence>
<comment type="catalytic activity">
    <reaction evidence="11">
        <text>ATP + H2O = ADP + phosphate + H(+)</text>
        <dbReference type="Rhea" id="RHEA:13065"/>
        <dbReference type="ChEBI" id="CHEBI:15377"/>
        <dbReference type="ChEBI" id="CHEBI:15378"/>
        <dbReference type="ChEBI" id="CHEBI:30616"/>
        <dbReference type="ChEBI" id="CHEBI:43474"/>
        <dbReference type="ChEBI" id="CHEBI:456216"/>
        <dbReference type="EC" id="3.6.4.13"/>
    </reaction>
</comment>
<proteinExistence type="predicted"/>
<dbReference type="SUPFAM" id="SSF52540">
    <property type="entry name" value="P-loop containing nucleoside triphosphate hydrolases"/>
    <property type="match status" value="1"/>
</dbReference>
<dbReference type="CDD" id="cd18791">
    <property type="entry name" value="SF2_C_RHA"/>
    <property type="match status" value="1"/>
</dbReference>
<dbReference type="InterPro" id="IPR007502">
    <property type="entry name" value="Helicase-assoc_dom"/>
</dbReference>
<keyword evidence="7" id="KW-0347">Helicase</keyword>
<dbReference type="OrthoDB" id="5600252at2759"/>
<comment type="subcellular location">
    <subcellularLocation>
        <location evidence="1">Plastid</location>
        <location evidence="1">Chloroplast</location>
    </subcellularLocation>
</comment>
<feature type="domain" description="Helicase C-terminal" evidence="14">
    <location>
        <begin position="930"/>
        <end position="1099"/>
    </location>
</feature>
<dbReference type="Gene3D" id="3.40.50.300">
    <property type="entry name" value="P-loop containing nucleotide triphosphate hydrolases"/>
    <property type="match status" value="2"/>
</dbReference>
<dbReference type="EC" id="3.6.4.13" evidence="2"/>
<organism evidence="15 16">
    <name type="scientific">Serendipita vermifera MAFF 305830</name>
    <dbReference type="NCBI Taxonomy" id="933852"/>
    <lineage>
        <taxon>Eukaryota</taxon>
        <taxon>Fungi</taxon>
        <taxon>Dikarya</taxon>
        <taxon>Basidiomycota</taxon>
        <taxon>Agaricomycotina</taxon>
        <taxon>Agaricomycetes</taxon>
        <taxon>Sebacinales</taxon>
        <taxon>Serendipitaceae</taxon>
        <taxon>Serendipita</taxon>
    </lineage>
</organism>
<evidence type="ECO:0000256" key="7">
    <source>
        <dbReference type="ARBA" id="ARBA00022806"/>
    </source>
</evidence>
<keyword evidence="3" id="KW-0150">Chloroplast</keyword>
<sequence>MGKKKKTQLKPVARGFATTSVPSKKAVTEPESGLPSDQASTSAGDENAENPNNASIPPVPQSLSQELAQEQFLQGLVDKWQDKTEREIGRTLKALEFDRRMAKSYSQLNLDPVWRERIFELVREEQGQFNSLKLNDTEEKLLPRLAWLYGTLRRVGLAEEQTKQCLESSQRLDMEEALEWVLLHYGEDVLDWDKGKFTTAKVRPPRPGYTFSSVPPTPLLSSRLSAFTIEESGMNEHTTASSSYDREKSVGQGASLLNEPPPGAHSGASFDDTSLDCSPSFSDDESVVPELNGETDPNVMYGILRVHLLRVLRSELEEKRREKRVSVIQKQIDSLKGDYMFSSRLADADFASRRVKMEAETLQERLKRGSGPGQLPVIESPSAKQTARKKIAKSLTSLSAPSPTTPSTPLQAESEEDDTLFGNLLEEMPTEEITSTGTVITVKDMSLPKHWSGKTPKSLLNETALKVDRYVTVQYVIISGGSRAVRCRCVVRWAGGRREEWAMDTIACQSSDQAEHYIATVALHHITFPLSVGFAGGPTTNGLTTNYRVLPPKFRDLWDELEALRKVEEDSINRAVWSEVKVLLDKKLASREDSGGPRAHHQEHRPSFSGDQQPGHIAASFYAVQSTDSYQMMLKQRQTLPIAAYRNEIIQTLETHQVLVLSGETGCGKSTQLPAYIMEDQLSRGKSCRIICTEPRRISAISLAQRVSAEMGEPPGAAGTNNSLIGYSIRLESNITKSTRLAFVTNGIALRMLEGGSNSGSGASIDEVTHLIVDEVSSSSIESDFLLIILKSLLGQRPDLRVVLMSATLDAEKISGFFGDCPIIRVPGRTFPVDIAFLEDAIEFSGWQIKDSSPYAKRKNDKFSRSKNAQLEWTEETIDIVDEDEGIVPDSAPVVLGKRYSPETVSTINLLDERQIPYELIVRMLERLCFEDDNYIAYSAAILVFMPGLNEIRRLHDMLLSHDLFSNDAFRIFPLHSTISSEGQGAVFEIPPTGVRKIVISTNIAETGITIPDCTTVIDSGKVRSMMFDEKRQLSRLVETFIAKSNAAQRRGRAGRVRSGLCFHLFTKLRHDTVLAEHPVPEMLRLSLSDLALRTKIMKVDVGSSIEEVLSKALDPPSPINIQRAVSSLVEAGALTASEEITGLGRYLAQLPTDVSLGKFLLMATVLKCLDPALTIAAALSSKSPFVTPFGKEDEAERQKASFRIVSDNSDFLTIHNAFATWRRACANGQSVARTLCRKSFLSYQNLQQIEEIRQQYLSYLVDSSLIRVDRAYERELSRARYNQNRGKPRFIMVPNEYDVHSTTGKVSLINAAIIAGLYPKVLIIDSGKNGAQQMRTLGNNQRTYFHPSSVNFGRKPLDVSSGANCLVYFTLMHSKKLYAWETGPVDDLSMVLLCGDLSSKSLVLDRKIKYRTDPRSAVALKHLRERLQRILHNKFKGGRTPLEISEKWDSLAMAVLGKKMEEIVS</sequence>
<dbReference type="SMART" id="SM00490">
    <property type="entry name" value="HELICc"/>
    <property type="match status" value="1"/>
</dbReference>
<evidence type="ECO:0000256" key="10">
    <source>
        <dbReference type="ARBA" id="ARBA00022946"/>
    </source>
</evidence>
<dbReference type="EMBL" id="KN824277">
    <property type="protein sequence ID" value="KIM34405.1"/>
    <property type="molecule type" value="Genomic_DNA"/>
</dbReference>
<evidence type="ECO:0000256" key="9">
    <source>
        <dbReference type="ARBA" id="ARBA00022884"/>
    </source>
</evidence>
<dbReference type="Pfam" id="PF21010">
    <property type="entry name" value="HA2_C"/>
    <property type="match status" value="1"/>
</dbReference>
<keyword evidence="16" id="KW-1185">Reference proteome</keyword>
<dbReference type="Pfam" id="PF00271">
    <property type="entry name" value="Helicase_C"/>
    <property type="match status" value="1"/>
</dbReference>
<dbReference type="InterPro" id="IPR011709">
    <property type="entry name" value="DEAD-box_helicase_OB_fold"/>
</dbReference>
<feature type="region of interest" description="Disordered" evidence="12">
    <location>
        <begin position="591"/>
        <end position="614"/>
    </location>
</feature>
<evidence type="ECO:0000256" key="6">
    <source>
        <dbReference type="ARBA" id="ARBA00022801"/>
    </source>
</evidence>
<feature type="compositionally biased region" description="Polar residues" evidence="12">
    <location>
        <begin position="35"/>
        <end position="63"/>
    </location>
</feature>
<dbReference type="PANTHER" id="PTHR18934:SF145">
    <property type="entry name" value="ATP-DEPENDENT RNA HELICASE DHX57-RELATED"/>
    <property type="match status" value="1"/>
</dbReference>
<evidence type="ECO:0000256" key="4">
    <source>
        <dbReference type="ARBA" id="ARBA00022640"/>
    </source>
</evidence>
<evidence type="ECO:0000256" key="5">
    <source>
        <dbReference type="ARBA" id="ARBA00022741"/>
    </source>
</evidence>
<feature type="region of interest" description="Disordered" evidence="12">
    <location>
        <begin position="364"/>
        <end position="416"/>
    </location>
</feature>
<evidence type="ECO:0000256" key="12">
    <source>
        <dbReference type="SAM" id="MobiDB-lite"/>
    </source>
</evidence>
<dbReference type="STRING" id="933852.A0A0C3BC47"/>
<feature type="region of interest" description="Disordered" evidence="12">
    <location>
        <begin position="1"/>
        <end position="63"/>
    </location>
</feature>
<dbReference type="SMART" id="SM00487">
    <property type="entry name" value="DEXDc"/>
    <property type="match status" value="1"/>
</dbReference>
<dbReference type="PROSITE" id="PS51194">
    <property type="entry name" value="HELICASE_CTER"/>
    <property type="match status" value="1"/>
</dbReference>
<feature type="region of interest" description="Disordered" evidence="12">
    <location>
        <begin position="234"/>
        <end position="293"/>
    </location>
</feature>
<dbReference type="InterPro" id="IPR001650">
    <property type="entry name" value="Helicase_C-like"/>
</dbReference>
<keyword evidence="10" id="KW-0809">Transit peptide</keyword>
<dbReference type="Proteomes" id="UP000054097">
    <property type="component" value="Unassembled WGS sequence"/>
</dbReference>
<evidence type="ECO:0000256" key="2">
    <source>
        <dbReference type="ARBA" id="ARBA00012552"/>
    </source>
</evidence>
<dbReference type="Pfam" id="PF07717">
    <property type="entry name" value="OB_NTP_bind"/>
    <property type="match status" value="1"/>
</dbReference>
<reference evidence="16" key="2">
    <citation type="submission" date="2015-01" db="EMBL/GenBank/DDBJ databases">
        <title>Evolutionary Origins and Diversification of the Mycorrhizal Mutualists.</title>
        <authorList>
            <consortium name="DOE Joint Genome Institute"/>
            <consortium name="Mycorrhizal Genomics Consortium"/>
            <person name="Kohler A."/>
            <person name="Kuo A."/>
            <person name="Nagy L.G."/>
            <person name="Floudas D."/>
            <person name="Copeland A."/>
            <person name="Barry K.W."/>
            <person name="Cichocki N."/>
            <person name="Veneault-Fourrey C."/>
            <person name="LaButti K."/>
            <person name="Lindquist E.A."/>
            <person name="Lipzen A."/>
            <person name="Lundell T."/>
            <person name="Morin E."/>
            <person name="Murat C."/>
            <person name="Riley R."/>
            <person name="Ohm R."/>
            <person name="Sun H."/>
            <person name="Tunlid A."/>
            <person name="Henrissat B."/>
            <person name="Grigoriev I.V."/>
            <person name="Hibbett D.S."/>
            <person name="Martin F."/>
        </authorList>
    </citation>
    <scope>NUCLEOTIDE SEQUENCE [LARGE SCALE GENOMIC DNA]</scope>
    <source>
        <strain evidence="16">MAFF 305830</strain>
    </source>
</reference>
<dbReference type="InterPro" id="IPR014001">
    <property type="entry name" value="Helicase_ATP-bd"/>
</dbReference>
<dbReference type="InterPro" id="IPR011545">
    <property type="entry name" value="DEAD/DEAH_box_helicase_dom"/>
</dbReference>
<feature type="compositionally biased region" description="Polar residues" evidence="12">
    <location>
        <begin position="271"/>
        <end position="281"/>
    </location>
</feature>
<dbReference type="Gene3D" id="1.20.120.1080">
    <property type="match status" value="1"/>
</dbReference>
<dbReference type="CDD" id="cd17917">
    <property type="entry name" value="DEXHc_RHA-like"/>
    <property type="match status" value="1"/>
</dbReference>
<name>A0A0C3BC47_SERVB</name>
<evidence type="ECO:0000256" key="11">
    <source>
        <dbReference type="ARBA" id="ARBA00047984"/>
    </source>
</evidence>
<dbReference type="GO" id="GO:0005524">
    <property type="term" value="F:ATP binding"/>
    <property type="evidence" value="ECO:0007669"/>
    <property type="project" value="UniProtKB-KW"/>
</dbReference>
<dbReference type="Pfam" id="PF00270">
    <property type="entry name" value="DEAD"/>
    <property type="match status" value="1"/>
</dbReference>
<dbReference type="GO" id="GO:0003723">
    <property type="term" value="F:RNA binding"/>
    <property type="evidence" value="ECO:0007669"/>
    <property type="project" value="UniProtKB-KW"/>
</dbReference>
<gene>
    <name evidence="15" type="ORF">M408DRAFT_303614</name>
</gene>
<dbReference type="FunFam" id="1.20.120.1080:FF:000002">
    <property type="entry name" value="Putative ATP-dependent RNA helicase DHX36"/>
    <property type="match status" value="1"/>
</dbReference>
<keyword evidence="8" id="KW-0067">ATP-binding</keyword>
<dbReference type="FunFam" id="3.40.50.300:FF:000500">
    <property type="entry name" value="ATP-dependent RNA helicase DHX29"/>
    <property type="match status" value="1"/>
</dbReference>
<evidence type="ECO:0000256" key="3">
    <source>
        <dbReference type="ARBA" id="ARBA00022528"/>
    </source>
</evidence>
<dbReference type="FunFam" id="3.40.50.300:FF:000819">
    <property type="entry name" value="ATP dependent RNA helicase, putative"/>
    <property type="match status" value="1"/>
</dbReference>
<feature type="domain" description="Helicase ATP-binding" evidence="13">
    <location>
        <begin position="650"/>
        <end position="827"/>
    </location>
</feature>
<evidence type="ECO:0000259" key="13">
    <source>
        <dbReference type="PROSITE" id="PS51192"/>
    </source>
</evidence>
<keyword evidence="6" id="KW-0378">Hydrolase</keyword>
<reference evidence="15 16" key="1">
    <citation type="submission" date="2014-04" db="EMBL/GenBank/DDBJ databases">
        <authorList>
            <consortium name="DOE Joint Genome Institute"/>
            <person name="Kuo A."/>
            <person name="Zuccaro A."/>
            <person name="Kohler A."/>
            <person name="Nagy L.G."/>
            <person name="Floudas D."/>
            <person name="Copeland A."/>
            <person name="Barry K.W."/>
            <person name="Cichocki N."/>
            <person name="Veneault-Fourrey C."/>
            <person name="LaButti K."/>
            <person name="Lindquist E.A."/>
            <person name="Lipzen A."/>
            <person name="Lundell T."/>
            <person name="Morin E."/>
            <person name="Murat C."/>
            <person name="Sun H."/>
            <person name="Tunlid A."/>
            <person name="Henrissat B."/>
            <person name="Grigoriev I.V."/>
            <person name="Hibbett D.S."/>
            <person name="Martin F."/>
            <person name="Nordberg H.P."/>
            <person name="Cantor M.N."/>
            <person name="Hua S.X."/>
        </authorList>
    </citation>
    <scope>NUCLEOTIDE SEQUENCE [LARGE SCALE GENOMIC DNA]</scope>
    <source>
        <strain evidence="15 16">MAFF 305830</strain>
    </source>
</reference>
<dbReference type="InterPro" id="IPR027417">
    <property type="entry name" value="P-loop_NTPase"/>
</dbReference>
<feature type="compositionally biased region" description="Low complexity" evidence="12">
    <location>
        <begin position="394"/>
        <end position="410"/>
    </location>
</feature>
<keyword evidence="4" id="KW-0934">Plastid</keyword>
<dbReference type="SMART" id="SM00847">
    <property type="entry name" value="HA2"/>
    <property type="match status" value="1"/>
</dbReference>
<evidence type="ECO:0000313" key="15">
    <source>
        <dbReference type="EMBL" id="KIM34405.1"/>
    </source>
</evidence>
<evidence type="ECO:0000259" key="14">
    <source>
        <dbReference type="PROSITE" id="PS51194"/>
    </source>
</evidence>
<evidence type="ECO:0000313" key="16">
    <source>
        <dbReference type="Proteomes" id="UP000054097"/>
    </source>
</evidence>
<protein>
    <recommendedName>
        <fullName evidence="2">RNA helicase</fullName>
        <ecNumber evidence="2">3.6.4.13</ecNumber>
    </recommendedName>
</protein>